<dbReference type="InterPro" id="IPR007245">
    <property type="entry name" value="PIG-T"/>
</dbReference>
<reference evidence="3" key="1">
    <citation type="submission" date="2024-02" db="UniProtKB">
        <authorList>
            <consortium name="WormBaseParasite"/>
        </authorList>
    </citation>
    <scope>IDENTIFICATION</scope>
</reference>
<dbReference type="Proteomes" id="UP000887575">
    <property type="component" value="Unassembled WGS sequence"/>
</dbReference>
<evidence type="ECO:0000313" key="3">
    <source>
        <dbReference type="WBParaSite" id="MBELARI_LOCUS17045"/>
    </source>
</evidence>
<keyword evidence="2" id="KW-1185">Reference proteome</keyword>
<dbReference type="WBParaSite" id="MBELARI_LOCUS17045">
    <property type="protein sequence ID" value="MBELARI_LOCUS17045"/>
    <property type="gene ID" value="MBELARI_LOCUS17045"/>
</dbReference>
<accession>A0AAF3J596</accession>
<organism evidence="2 3">
    <name type="scientific">Mesorhabditis belari</name>
    <dbReference type="NCBI Taxonomy" id="2138241"/>
    <lineage>
        <taxon>Eukaryota</taxon>
        <taxon>Metazoa</taxon>
        <taxon>Ecdysozoa</taxon>
        <taxon>Nematoda</taxon>
        <taxon>Chromadorea</taxon>
        <taxon>Rhabditida</taxon>
        <taxon>Rhabditina</taxon>
        <taxon>Rhabditomorpha</taxon>
        <taxon>Rhabditoidea</taxon>
        <taxon>Rhabditidae</taxon>
        <taxon>Mesorhabditinae</taxon>
        <taxon>Mesorhabditis</taxon>
    </lineage>
</organism>
<dbReference type="GO" id="GO:0016255">
    <property type="term" value="P:attachment of GPI anchor to protein"/>
    <property type="evidence" value="ECO:0007669"/>
    <property type="project" value="InterPro"/>
</dbReference>
<dbReference type="AlphaFoldDB" id="A0AAF3J596"/>
<evidence type="ECO:0000256" key="1">
    <source>
        <dbReference type="SAM" id="SignalP"/>
    </source>
</evidence>
<dbReference type="PANTHER" id="PTHR12959:SF11">
    <property type="entry name" value="GPI TRANSAMIDASE COMPONENT PIG-T"/>
    <property type="match status" value="1"/>
</dbReference>
<dbReference type="GO" id="GO:0042765">
    <property type="term" value="C:GPI-anchor transamidase complex"/>
    <property type="evidence" value="ECO:0007669"/>
    <property type="project" value="InterPro"/>
</dbReference>
<feature type="chain" id="PRO_5042131811" evidence="1">
    <location>
        <begin position="17"/>
        <end position="578"/>
    </location>
</feature>
<keyword evidence="1" id="KW-0732">Signal</keyword>
<dbReference type="PANTHER" id="PTHR12959">
    <property type="entry name" value="GPI TRANSAMIDASE COMPONENT PIG-T-RELATED"/>
    <property type="match status" value="1"/>
</dbReference>
<proteinExistence type="predicted"/>
<dbReference type="Pfam" id="PF04113">
    <property type="entry name" value="Gpi16"/>
    <property type="match status" value="1"/>
</dbReference>
<sequence>MFWKILLLTLFGGILASNEESYVEELLISRLPSDHHLAQFRFIITSRSLELGPNYELFPRVLGQLLQAHGIQELEYIATQGVWHSDHYGPPPQPASSTGAFLSAKFDGPSNTVDDRWLSVVNSLNGAFCASLLSMVPAETYKQKNERKGDYPKAKKLFSRAGTLPREALCTENLTPWRKLLPCKQNGLISLLNPHKLYGSLFHSMGFHIHPECKDNSCWYRLELSAIVLFDVPISENRRLDWSLKSFFDRPISGVCNAATRSTVLVHQHEEQADSDKPADVITINGQQFAVYPTEQILGEKTEGNIFVRYTKSVDLHKKNPPRALSISSTLGGKDTFSGLLLTTIKNNENEKHTVVYEQVLPWWVRFHYHTKQVLCHDSKQEIVKPYVANRVFSGAIDRKRPAYIQMEIELPANSKCIVSYNFERAFLRMAEYPPDANHGLYIPAATITLMKRISTGLPEDSRCTERLGNSSECEPRAKQMVFSNVLLVPMPVPDFSMPFNVICLVGTAVSLCFGAVHPFSTRILVPINEKLPGQSIWRTIFRGILLVLMAGACYMEYNNISLNALRREIEKLLSFQF</sequence>
<protein>
    <submittedName>
        <fullName evidence="3">GPI transamidase component PIG-T</fullName>
    </submittedName>
</protein>
<name>A0AAF3J596_9BILA</name>
<evidence type="ECO:0000313" key="2">
    <source>
        <dbReference type="Proteomes" id="UP000887575"/>
    </source>
</evidence>
<feature type="signal peptide" evidence="1">
    <location>
        <begin position="1"/>
        <end position="16"/>
    </location>
</feature>